<name>A0A9W8MRZ4_9AGAR</name>
<dbReference type="Proteomes" id="UP001148786">
    <property type="component" value="Unassembled WGS sequence"/>
</dbReference>
<gene>
    <name evidence="1" type="ORF">NLJ89_g10599</name>
</gene>
<organism evidence="1 2">
    <name type="scientific">Agrocybe chaxingu</name>
    <dbReference type="NCBI Taxonomy" id="84603"/>
    <lineage>
        <taxon>Eukaryota</taxon>
        <taxon>Fungi</taxon>
        <taxon>Dikarya</taxon>
        <taxon>Basidiomycota</taxon>
        <taxon>Agaricomycotina</taxon>
        <taxon>Agaricomycetes</taxon>
        <taxon>Agaricomycetidae</taxon>
        <taxon>Agaricales</taxon>
        <taxon>Agaricineae</taxon>
        <taxon>Strophariaceae</taxon>
        <taxon>Agrocybe</taxon>
    </lineage>
</organism>
<dbReference type="EMBL" id="JANKHO010002012">
    <property type="protein sequence ID" value="KAJ3495605.1"/>
    <property type="molecule type" value="Genomic_DNA"/>
</dbReference>
<reference evidence="1" key="1">
    <citation type="submission" date="2022-07" db="EMBL/GenBank/DDBJ databases">
        <title>Genome Sequence of Agrocybe chaxingu.</title>
        <authorList>
            <person name="Buettner E."/>
        </authorList>
    </citation>
    <scope>NUCLEOTIDE SEQUENCE</scope>
    <source>
        <strain evidence="1">MP-N11</strain>
    </source>
</reference>
<sequence length="176" mass="19050">MSSGRPPITTRWTILDDSDKHIQYAGPWLDVDGAPFDNVGNFGPTYGGKMRATAAAKAAVSLKFNGANEDQFYVDRLGYGTANGTLLSDERVIQVDYTDSQIQYTGSSWVTFTMPRLPSSTYADQPDSSVSFSFNGSSIAWYAAVENGALNASRGNYQLDNEAPVPFDILGNFSSS</sequence>
<proteinExistence type="predicted"/>
<dbReference type="Gene3D" id="2.60.120.260">
    <property type="entry name" value="Galactose-binding domain-like"/>
    <property type="match status" value="1"/>
</dbReference>
<evidence type="ECO:0000313" key="1">
    <source>
        <dbReference type="EMBL" id="KAJ3495605.1"/>
    </source>
</evidence>
<comment type="caution">
    <text evidence="1">The sequence shown here is derived from an EMBL/GenBank/DDBJ whole genome shotgun (WGS) entry which is preliminary data.</text>
</comment>
<accession>A0A9W8MRZ4</accession>
<evidence type="ECO:0000313" key="2">
    <source>
        <dbReference type="Proteomes" id="UP001148786"/>
    </source>
</evidence>
<dbReference type="AlphaFoldDB" id="A0A9W8MRZ4"/>
<protein>
    <submittedName>
        <fullName evidence="1">Uncharacterized protein</fullName>
    </submittedName>
</protein>
<keyword evidence="2" id="KW-1185">Reference proteome</keyword>